<proteinExistence type="predicted"/>
<dbReference type="InterPro" id="IPR012933">
    <property type="entry name" value="HicA_mRNA_interferase"/>
</dbReference>
<keyword evidence="2" id="KW-1185">Reference proteome</keyword>
<gene>
    <name evidence="1" type="ORF">C3K47_04770</name>
</gene>
<dbReference type="SUPFAM" id="SSF54786">
    <property type="entry name" value="YcfA/nrd intein domain"/>
    <property type="match status" value="1"/>
</dbReference>
<dbReference type="Pfam" id="PF07927">
    <property type="entry name" value="HicA_toxin"/>
    <property type="match status" value="1"/>
</dbReference>
<accession>A0A2S5A5I3</accession>
<dbReference type="EMBL" id="PQVF01000003">
    <property type="protein sequence ID" value="POY37848.1"/>
    <property type="molecule type" value="Genomic_DNA"/>
</dbReference>
<dbReference type="Proteomes" id="UP000236893">
    <property type="component" value="Unassembled WGS sequence"/>
</dbReference>
<sequence>MSKFQKLINKILSGNSDNNIDFDDLVKLLLKLNFIQRNSGGSHYIFYKEDISEIINLQPKDGKAKPYQVKQVRELITKYKLLKDEN</sequence>
<organism evidence="1 2">
    <name type="scientific">Solitalea longa</name>
    <dbReference type="NCBI Taxonomy" id="2079460"/>
    <lineage>
        <taxon>Bacteria</taxon>
        <taxon>Pseudomonadati</taxon>
        <taxon>Bacteroidota</taxon>
        <taxon>Sphingobacteriia</taxon>
        <taxon>Sphingobacteriales</taxon>
        <taxon>Sphingobacteriaceae</taxon>
        <taxon>Solitalea</taxon>
    </lineage>
</organism>
<dbReference type="GO" id="GO:0003729">
    <property type="term" value="F:mRNA binding"/>
    <property type="evidence" value="ECO:0007669"/>
    <property type="project" value="InterPro"/>
</dbReference>
<evidence type="ECO:0000313" key="2">
    <source>
        <dbReference type="Proteomes" id="UP000236893"/>
    </source>
</evidence>
<dbReference type="OrthoDB" id="129814at2"/>
<reference evidence="1 2" key="1">
    <citation type="submission" date="2018-01" db="EMBL/GenBank/DDBJ databases">
        <authorList>
            <person name="Gaut B.S."/>
            <person name="Morton B.R."/>
            <person name="Clegg M.T."/>
            <person name="Duvall M.R."/>
        </authorList>
    </citation>
    <scope>NUCLEOTIDE SEQUENCE [LARGE SCALE GENOMIC DNA]</scope>
    <source>
        <strain evidence="1 2">HR-AV</strain>
    </source>
</reference>
<dbReference type="RefSeq" id="WP_103787979.1">
    <property type="nucleotide sequence ID" value="NZ_PQVF01000003.1"/>
</dbReference>
<name>A0A2S5A5I3_9SPHI</name>
<protein>
    <submittedName>
        <fullName evidence="1">Toxin HicA</fullName>
    </submittedName>
</protein>
<comment type="caution">
    <text evidence="1">The sequence shown here is derived from an EMBL/GenBank/DDBJ whole genome shotgun (WGS) entry which is preliminary data.</text>
</comment>
<dbReference type="AlphaFoldDB" id="A0A2S5A5I3"/>
<evidence type="ECO:0000313" key="1">
    <source>
        <dbReference type="EMBL" id="POY37848.1"/>
    </source>
</evidence>